<keyword evidence="1" id="KW-0812">Transmembrane</keyword>
<sequence length="147" mass="17086">MVKNSSAASASSKRKTSGMFNMSLNYVIVIAFVLVFAIIISNRQRIQEQFFNNNNYSVEYYYMENCGHCIEFNKSGIWERLKNKNWNKVSLNKYNREDNIDRVRSMDITSFPTIVIVDNSTNPPTIVASFEDERTYEKLVSFISGYD</sequence>
<evidence type="ECO:0000313" key="3">
    <source>
        <dbReference type="EMBL" id="QHT89450.1"/>
    </source>
</evidence>
<protein>
    <recommendedName>
        <fullName evidence="2">Thioredoxin domain-containing protein</fullName>
    </recommendedName>
</protein>
<dbReference type="InterPro" id="IPR013766">
    <property type="entry name" value="Thioredoxin_domain"/>
</dbReference>
<reference evidence="3" key="1">
    <citation type="journal article" date="2020" name="Nature">
        <title>Giant virus diversity and host interactions through global metagenomics.</title>
        <authorList>
            <person name="Schulz F."/>
            <person name="Roux S."/>
            <person name="Paez-Espino D."/>
            <person name="Jungbluth S."/>
            <person name="Walsh D.A."/>
            <person name="Denef V.J."/>
            <person name="McMahon K.D."/>
            <person name="Konstantinidis K.T."/>
            <person name="Eloe-Fadrosh E.A."/>
            <person name="Kyrpides N.C."/>
            <person name="Woyke T."/>
        </authorList>
    </citation>
    <scope>NUCLEOTIDE SEQUENCE</scope>
    <source>
        <strain evidence="3">GVMAG-M-3300023184-60</strain>
    </source>
</reference>
<dbReference type="AlphaFoldDB" id="A0A6C0IA22"/>
<keyword evidence="1" id="KW-0472">Membrane</keyword>
<dbReference type="EMBL" id="MN740140">
    <property type="protein sequence ID" value="QHT89450.1"/>
    <property type="molecule type" value="Genomic_DNA"/>
</dbReference>
<accession>A0A6C0IA22</accession>
<feature type="transmembrane region" description="Helical" evidence="1">
    <location>
        <begin position="20"/>
        <end position="40"/>
    </location>
</feature>
<proteinExistence type="predicted"/>
<name>A0A6C0IA22_9ZZZZ</name>
<keyword evidence="1" id="KW-1133">Transmembrane helix</keyword>
<dbReference type="InterPro" id="IPR036249">
    <property type="entry name" value="Thioredoxin-like_sf"/>
</dbReference>
<evidence type="ECO:0000256" key="1">
    <source>
        <dbReference type="SAM" id="Phobius"/>
    </source>
</evidence>
<dbReference type="Gene3D" id="3.40.30.10">
    <property type="entry name" value="Glutaredoxin"/>
    <property type="match status" value="1"/>
</dbReference>
<feature type="domain" description="Thioredoxin" evidence="2">
    <location>
        <begin position="46"/>
        <end position="143"/>
    </location>
</feature>
<organism evidence="3">
    <name type="scientific">viral metagenome</name>
    <dbReference type="NCBI Taxonomy" id="1070528"/>
    <lineage>
        <taxon>unclassified sequences</taxon>
        <taxon>metagenomes</taxon>
        <taxon>organismal metagenomes</taxon>
    </lineage>
</organism>
<dbReference type="SUPFAM" id="SSF52833">
    <property type="entry name" value="Thioredoxin-like"/>
    <property type="match status" value="1"/>
</dbReference>
<evidence type="ECO:0000259" key="2">
    <source>
        <dbReference type="Pfam" id="PF00085"/>
    </source>
</evidence>
<dbReference type="Pfam" id="PF00085">
    <property type="entry name" value="Thioredoxin"/>
    <property type="match status" value="1"/>
</dbReference>